<protein>
    <recommendedName>
        <fullName evidence="2">NAD(P)-binding domain-containing protein</fullName>
    </recommendedName>
</protein>
<evidence type="ECO:0000313" key="3">
    <source>
        <dbReference type="EMBL" id="KAK9843353.1"/>
    </source>
</evidence>
<feature type="compositionally biased region" description="Basic and acidic residues" evidence="1">
    <location>
        <begin position="431"/>
        <end position="449"/>
    </location>
</feature>
<dbReference type="Proteomes" id="UP001438707">
    <property type="component" value="Unassembled WGS sequence"/>
</dbReference>
<gene>
    <name evidence="3" type="ORF">WJX74_010839</name>
</gene>
<feature type="compositionally biased region" description="Basic and acidic residues" evidence="1">
    <location>
        <begin position="616"/>
        <end position="625"/>
    </location>
</feature>
<feature type="region of interest" description="Disordered" evidence="1">
    <location>
        <begin position="32"/>
        <end position="110"/>
    </location>
</feature>
<organism evidence="3 4">
    <name type="scientific">Apatococcus lobatus</name>
    <dbReference type="NCBI Taxonomy" id="904363"/>
    <lineage>
        <taxon>Eukaryota</taxon>
        <taxon>Viridiplantae</taxon>
        <taxon>Chlorophyta</taxon>
        <taxon>core chlorophytes</taxon>
        <taxon>Trebouxiophyceae</taxon>
        <taxon>Chlorellales</taxon>
        <taxon>Chlorellaceae</taxon>
        <taxon>Apatococcus</taxon>
    </lineage>
</organism>
<dbReference type="InterPro" id="IPR036291">
    <property type="entry name" value="NAD(P)-bd_dom_sf"/>
</dbReference>
<name>A0AAW1SAS6_9CHLO</name>
<feature type="compositionally biased region" description="Pro residues" evidence="1">
    <location>
        <begin position="403"/>
        <end position="417"/>
    </location>
</feature>
<evidence type="ECO:0000259" key="2">
    <source>
        <dbReference type="Pfam" id="PF13460"/>
    </source>
</evidence>
<feature type="region of interest" description="Disordered" evidence="1">
    <location>
        <begin position="360"/>
        <end position="674"/>
    </location>
</feature>
<reference evidence="3 4" key="1">
    <citation type="journal article" date="2024" name="Nat. Commun.">
        <title>Phylogenomics reveals the evolutionary origins of lichenization in chlorophyte algae.</title>
        <authorList>
            <person name="Puginier C."/>
            <person name="Libourel C."/>
            <person name="Otte J."/>
            <person name="Skaloud P."/>
            <person name="Haon M."/>
            <person name="Grisel S."/>
            <person name="Petersen M."/>
            <person name="Berrin J.G."/>
            <person name="Delaux P.M."/>
            <person name="Dal Grande F."/>
            <person name="Keller J."/>
        </authorList>
    </citation>
    <scope>NUCLEOTIDE SEQUENCE [LARGE SCALE GENOMIC DNA]</scope>
    <source>
        <strain evidence="3 4">SAG 2145</strain>
    </source>
</reference>
<feature type="domain" description="NAD(P)-binding" evidence="2">
    <location>
        <begin position="124"/>
        <end position="329"/>
    </location>
</feature>
<dbReference type="SUPFAM" id="SSF51735">
    <property type="entry name" value="NAD(P)-binding Rossmann-fold domains"/>
    <property type="match status" value="1"/>
</dbReference>
<feature type="compositionally biased region" description="Low complexity" evidence="1">
    <location>
        <begin position="602"/>
        <end position="615"/>
    </location>
</feature>
<dbReference type="AlphaFoldDB" id="A0AAW1SAS6"/>
<comment type="caution">
    <text evidence="3">The sequence shown here is derived from an EMBL/GenBank/DDBJ whole genome shotgun (WGS) entry which is preliminary data.</text>
</comment>
<dbReference type="InterPro" id="IPR044719">
    <property type="entry name" value="TIC62"/>
</dbReference>
<dbReference type="Gene3D" id="3.40.50.720">
    <property type="entry name" value="NAD(P)-binding Rossmann-like Domain"/>
    <property type="match status" value="1"/>
</dbReference>
<dbReference type="CDD" id="cd05243">
    <property type="entry name" value="SDR_a5"/>
    <property type="match status" value="1"/>
</dbReference>
<feature type="compositionally biased region" description="Low complexity" evidence="1">
    <location>
        <begin position="418"/>
        <end position="430"/>
    </location>
</feature>
<dbReference type="PANTHER" id="PTHR47285:SF1">
    <property type="entry name" value="PROTEIN TIC 62, CHLOROPLASTIC"/>
    <property type="match status" value="1"/>
</dbReference>
<evidence type="ECO:0000313" key="4">
    <source>
        <dbReference type="Proteomes" id="UP001438707"/>
    </source>
</evidence>
<sequence length="674" mass="71328">MNGELGGVSSALQSCALKPLRAPVALRQRRCAQQTFASRRGAKQEEEEKPQNLGPFGGLTSRIGGNRTQKAGPGTEKVGRKQKAKPAPPAAGTQKVKAGQQKGSLLGRFGSGSRKDKNTVFVAGGSGRLGARIVRELLNKGFKVRVGVRDQAQGENLLKTAIDYGLITSDAGRKAQIVEFDLLDESTIGPAIGSASKVVSAIGAAESQPFDVGAPKRIDGDAAIRLVNVAAQSGVEQFTMVTAMGTGKFGWPASLLNLFWGILVWKKQAEEALLASGMQYTIVRPGGMEVPRDDHKLTHNVILGQRDSTFGGTVSRLQVAELIGTALTESSLGANKVLEVWSETTAPAVDYESLLRAQPNERASDEDNETAAQAVSAVEPGKGLKKQPTQKYAAPKAQGQTSAPPPPKARPAPPSPKPKAAAPAAPSKPKNPAELRREEERQQELERQKQWQASQEAERAANQMPSQQRKPRDLEAEAEEQRQRAARNEEFAKNRMATEARVQAEAEEERRSARQKEVARRESEKQKRLQAANKEVGDAGKGAEQQLLAQNKVNKVITPPGTNKMSSAEQDLASTQPSKKLPGAQTGKGEKKPAAPKPSPPAAAKSPSSAGASPEQAKKNAEDAAKWIGNWRENGPGSNGASSSGSNGSSAASTNGSSPTSKNSAQAVKGKGRG</sequence>
<feature type="compositionally biased region" description="Polar residues" evidence="1">
    <location>
        <begin position="560"/>
        <end position="578"/>
    </location>
</feature>
<dbReference type="EMBL" id="JALJOS010000002">
    <property type="protein sequence ID" value="KAK9843353.1"/>
    <property type="molecule type" value="Genomic_DNA"/>
</dbReference>
<dbReference type="Pfam" id="PF13460">
    <property type="entry name" value="NAD_binding_10"/>
    <property type="match status" value="1"/>
</dbReference>
<feature type="compositionally biased region" description="Basic and acidic residues" evidence="1">
    <location>
        <begin position="470"/>
        <end position="527"/>
    </location>
</feature>
<dbReference type="PANTHER" id="PTHR47285">
    <property type="entry name" value="PROTEIN TIC 62, CHLOROPLASTIC"/>
    <property type="match status" value="1"/>
</dbReference>
<accession>A0AAW1SAS6</accession>
<feature type="compositionally biased region" description="Low complexity" evidence="1">
    <location>
        <begin position="634"/>
        <end position="661"/>
    </location>
</feature>
<dbReference type="InterPro" id="IPR016040">
    <property type="entry name" value="NAD(P)-bd_dom"/>
</dbReference>
<evidence type="ECO:0000256" key="1">
    <source>
        <dbReference type="SAM" id="MobiDB-lite"/>
    </source>
</evidence>
<keyword evidence="4" id="KW-1185">Reference proteome</keyword>
<proteinExistence type="predicted"/>